<evidence type="ECO:0000256" key="9">
    <source>
        <dbReference type="PIRSR" id="PIRSR001191-1"/>
    </source>
</evidence>
<gene>
    <name evidence="14" type="primary">LOC106743112</name>
</gene>
<dbReference type="PRINTS" id="PR00138">
    <property type="entry name" value="MATRIXIN"/>
</dbReference>
<feature type="binding site" evidence="11">
    <location>
        <position position="124"/>
    </location>
    <ligand>
        <name>Ca(2+)</name>
        <dbReference type="ChEBI" id="CHEBI:29108"/>
        <label>3</label>
    </ligand>
</feature>
<evidence type="ECO:0000256" key="2">
    <source>
        <dbReference type="ARBA" id="ARBA00022670"/>
    </source>
</evidence>
<dbReference type="GO" id="GO:0030574">
    <property type="term" value="P:collagen catabolic process"/>
    <property type="evidence" value="ECO:0007669"/>
    <property type="project" value="TreeGrafter"/>
</dbReference>
<comment type="cofactor">
    <cofactor evidence="11">
        <name>Zn(2+)</name>
        <dbReference type="ChEBI" id="CHEBI:29105"/>
    </cofactor>
    <text evidence="11">Binds 2 Zn(2+) ions per subunit.</text>
</comment>
<dbReference type="SUPFAM" id="SSF55486">
    <property type="entry name" value="Metalloproteases ('zincins'), catalytic domain"/>
    <property type="match status" value="1"/>
</dbReference>
<dbReference type="InterPro" id="IPR006026">
    <property type="entry name" value="Peptidase_Metallo"/>
</dbReference>
<keyword evidence="6 10" id="KW-0862">Zinc</keyword>
<feature type="binding site" evidence="11">
    <location>
        <position position="316"/>
    </location>
    <ligand>
        <name>Ca(2+)</name>
        <dbReference type="ChEBI" id="CHEBI:29108"/>
        <label>5</label>
    </ligand>
</feature>
<dbReference type="InterPro" id="IPR021190">
    <property type="entry name" value="Pept_M10A"/>
</dbReference>
<dbReference type="OrthoDB" id="406838at2759"/>
<feature type="binding site" evidence="11">
    <location>
        <position position="107"/>
    </location>
    <ligand>
        <name>Zn(2+)</name>
        <dbReference type="ChEBI" id="CHEBI:29105"/>
        <label>1</label>
    </ligand>
</feature>
<keyword evidence="5" id="KW-0378">Hydrolase</keyword>
<feature type="binding site" evidence="11">
    <location>
        <position position="271"/>
    </location>
    <ligand>
        <name>Ca(2+)</name>
        <dbReference type="ChEBI" id="CHEBI:29108"/>
        <label>5</label>
    </ligand>
</feature>
<comment type="cofactor">
    <cofactor evidence="11">
        <name>Ca(2+)</name>
        <dbReference type="ChEBI" id="CHEBI:29108"/>
    </cofactor>
    <text evidence="11">Can bind about 5 Ca(2+) ions per subunit.</text>
</comment>
<feature type="binding site" evidence="11">
    <location>
        <position position="151"/>
    </location>
    <ligand>
        <name>Ca(2+)</name>
        <dbReference type="ChEBI" id="CHEBI:29108"/>
        <label>3</label>
    </ligand>
</feature>
<evidence type="ECO:0000256" key="5">
    <source>
        <dbReference type="ARBA" id="ARBA00022801"/>
    </source>
</evidence>
<evidence type="ECO:0000313" key="13">
    <source>
        <dbReference type="Proteomes" id="UP000515204"/>
    </source>
</evidence>
<dbReference type="PROSITE" id="PS00546">
    <property type="entry name" value="CYSTEINE_SWITCH"/>
    <property type="match status" value="1"/>
</dbReference>
<feature type="binding site" evidence="11">
    <location>
        <position position="191"/>
    </location>
    <ligand>
        <name>Zn(2+)</name>
        <dbReference type="ChEBI" id="CHEBI:29105"/>
        <label>2</label>
        <note>catalytic</note>
    </ligand>
</feature>
<feature type="binding site" evidence="10">
    <location>
        <position position="177"/>
    </location>
    <ligand>
        <name>Zn(2+)</name>
        <dbReference type="ChEBI" id="CHEBI:29105"/>
        <label>2</label>
        <note>catalytic</note>
    </ligand>
</feature>
<keyword evidence="2" id="KW-0645">Protease</keyword>
<dbReference type="InterPro" id="IPR036365">
    <property type="entry name" value="PGBD-like_sf"/>
</dbReference>
<dbReference type="SUPFAM" id="SSF50923">
    <property type="entry name" value="Hemopexin-like domain"/>
    <property type="match status" value="1"/>
</dbReference>
<protein>
    <submittedName>
        <fullName evidence="14">Matrilysin-like</fullName>
    </submittedName>
</protein>
<dbReference type="GO" id="GO:0004222">
    <property type="term" value="F:metalloendopeptidase activity"/>
    <property type="evidence" value="ECO:0007669"/>
    <property type="project" value="InterPro"/>
</dbReference>
<dbReference type="GO" id="GO:0008270">
    <property type="term" value="F:zinc ion binding"/>
    <property type="evidence" value="ECO:0007669"/>
    <property type="project" value="InterPro"/>
</dbReference>
<evidence type="ECO:0000256" key="8">
    <source>
        <dbReference type="ARBA" id="ARBA00023145"/>
    </source>
</evidence>
<evidence type="ECO:0000256" key="11">
    <source>
        <dbReference type="PIRSR" id="PIRSR621190-2"/>
    </source>
</evidence>
<organism evidence="13 14">
    <name type="scientific">Dinoponera quadriceps</name>
    <name type="common">South American ant</name>
    <dbReference type="NCBI Taxonomy" id="609295"/>
    <lineage>
        <taxon>Eukaryota</taxon>
        <taxon>Metazoa</taxon>
        <taxon>Ecdysozoa</taxon>
        <taxon>Arthropoda</taxon>
        <taxon>Hexapoda</taxon>
        <taxon>Insecta</taxon>
        <taxon>Pterygota</taxon>
        <taxon>Neoptera</taxon>
        <taxon>Endopterygota</taxon>
        <taxon>Hymenoptera</taxon>
        <taxon>Apocrita</taxon>
        <taxon>Aculeata</taxon>
        <taxon>Formicoidea</taxon>
        <taxon>Formicidae</taxon>
        <taxon>Ponerinae</taxon>
        <taxon>Ponerini</taxon>
        <taxon>Dinoponera</taxon>
    </lineage>
</organism>
<dbReference type="GO" id="GO:0030198">
    <property type="term" value="P:extracellular matrix organization"/>
    <property type="evidence" value="ECO:0007669"/>
    <property type="project" value="TreeGrafter"/>
</dbReference>
<name>A0A6P3X2Q5_DINQU</name>
<feature type="binding site" evidence="11">
    <location>
        <position position="97"/>
    </location>
    <ligand>
        <name>Ca(2+)</name>
        <dbReference type="ChEBI" id="CHEBI:29108"/>
        <label>2</label>
    </ligand>
</feature>
<dbReference type="PANTHER" id="PTHR10201:SF323">
    <property type="entry name" value="MATRIX METALLOPROTEINASE-21"/>
    <property type="match status" value="1"/>
</dbReference>
<keyword evidence="13" id="KW-1185">Reference proteome</keyword>
<evidence type="ECO:0000256" key="7">
    <source>
        <dbReference type="ARBA" id="ARBA00023049"/>
    </source>
</evidence>
<dbReference type="RefSeq" id="XP_014472134.1">
    <property type="nucleotide sequence ID" value="XM_014616648.1"/>
</dbReference>
<dbReference type="SUPFAM" id="SSF47090">
    <property type="entry name" value="PGBD-like"/>
    <property type="match status" value="1"/>
</dbReference>
<evidence type="ECO:0000313" key="14">
    <source>
        <dbReference type="RefSeq" id="XP_014472134.1"/>
    </source>
</evidence>
<dbReference type="GO" id="GO:0006508">
    <property type="term" value="P:proteolysis"/>
    <property type="evidence" value="ECO:0007669"/>
    <property type="project" value="UniProtKB-KW"/>
</dbReference>
<dbReference type="Gene3D" id="3.40.390.10">
    <property type="entry name" value="Collagenase (Catalytic Domain)"/>
    <property type="match status" value="1"/>
</dbReference>
<reference evidence="14" key="1">
    <citation type="submission" date="2025-08" db="UniProtKB">
        <authorList>
            <consortium name="RefSeq"/>
        </authorList>
    </citation>
    <scope>IDENTIFICATION</scope>
</reference>
<feature type="binding site" evidence="11">
    <location>
        <position position="123"/>
    </location>
    <ligand>
        <name>Ca(2+)</name>
        <dbReference type="ChEBI" id="CHEBI:29108"/>
        <label>3</label>
    </ligand>
</feature>
<accession>A0A6P3X2Q5</accession>
<evidence type="ECO:0000256" key="4">
    <source>
        <dbReference type="ARBA" id="ARBA00022729"/>
    </source>
</evidence>
<keyword evidence="4" id="KW-0732">Signal</keyword>
<feature type="binding site" evidence="11">
    <location>
        <position position="146"/>
    </location>
    <ligand>
        <name>Zn(2+)</name>
        <dbReference type="ChEBI" id="CHEBI:29105"/>
        <label>1</label>
    </ligand>
</feature>
<dbReference type="AlphaFoldDB" id="A0A6P3X2Q5"/>
<feature type="domain" description="Peptidase metallopeptidase" evidence="12">
    <location>
        <begin position="50"/>
        <end position="219"/>
    </location>
</feature>
<feature type="binding site" evidence="11">
    <location>
        <position position="131"/>
    </location>
    <ligand>
        <name>Zn(2+)</name>
        <dbReference type="ChEBI" id="CHEBI:29105"/>
        <label>1</label>
    </ligand>
</feature>
<dbReference type="PANTHER" id="PTHR10201">
    <property type="entry name" value="MATRIX METALLOPROTEINASE"/>
    <property type="match status" value="1"/>
</dbReference>
<dbReference type="GeneID" id="106743112"/>
<comment type="similarity">
    <text evidence="1">Belongs to the peptidase M10A family.</text>
</comment>
<keyword evidence="11" id="KW-0106">Calcium</keyword>
<feature type="binding site" description="in inhibited form" evidence="11">
    <location>
        <position position="37"/>
    </location>
    <ligand>
        <name>Zn(2+)</name>
        <dbReference type="ChEBI" id="CHEBI:29105"/>
        <label>2</label>
        <note>catalytic</note>
    </ligand>
</feature>
<dbReference type="InterPro" id="IPR024079">
    <property type="entry name" value="MetalloPept_cat_dom_sf"/>
</dbReference>
<feature type="active site" evidence="9">
    <location>
        <position position="174"/>
    </location>
</feature>
<evidence type="ECO:0000256" key="1">
    <source>
        <dbReference type="ARBA" id="ARBA00010370"/>
    </source>
</evidence>
<evidence type="ECO:0000259" key="12">
    <source>
        <dbReference type="SMART" id="SM00235"/>
    </source>
</evidence>
<evidence type="ECO:0000256" key="10">
    <source>
        <dbReference type="PIRSR" id="PIRSR001191-2"/>
    </source>
</evidence>
<proteinExistence type="inferred from homology"/>
<keyword evidence="8" id="KW-0865">Zymogen</keyword>
<dbReference type="InterPro" id="IPR001818">
    <property type="entry name" value="Pept_M10_metallopeptidase"/>
</dbReference>
<dbReference type="KEGG" id="dqu:106743112"/>
<keyword evidence="7" id="KW-0482">Metalloprotease</keyword>
<dbReference type="GO" id="GO:0031012">
    <property type="term" value="C:extracellular matrix"/>
    <property type="evidence" value="ECO:0007669"/>
    <property type="project" value="InterPro"/>
</dbReference>
<evidence type="ECO:0000256" key="3">
    <source>
        <dbReference type="ARBA" id="ARBA00022723"/>
    </source>
</evidence>
<dbReference type="Pfam" id="PF00413">
    <property type="entry name" value="Peptidase_M10"/>
    <property type="match status" value="1"/>
</dbReference>
<feature type="binding site" evidence="11">
    <location>
        <position position="148"/>
    </location>
    <ligand>
        <name>Ca(2+)</name>
        <dbReference type="ChEBI" id="CHEBI:29108"/>
        <label>3</label>
    </ligand>
</feature>
<feature type="binding site" evidence="11">
    <location>
        <position position="151"/>
    </location>
    <ligand>
        <name>Ca(2+)</name>
        <dbReference type="ChEBI" id="CHEBI:29108"/>
        <label>1</label>
    </ligand>
</feature>
<dbReference type="Gene3D" id="2.110.10.10">
    <property type="entry name" value="Hemopexin-like domain"/>
    <property type="match status" value="1"/>
</dbReference>
<feature type="binding site" evidence="10">
    <location>
        <position position="183"/>
    </location>
    <ligand>
        <name>Zn(2+)</name>
        <dbReference type="ChEBI" id="CHEBI:29105"/>
        <label>2</label>
        <note>catalytic</note>
    </ligand>
</feature>
<feature type="binding site" evidence="10">
    <location>
        <position position="173"/>
    </location>
    <ligand>
        <name>Zn(2+)</name>
        <dbReference type="ChEBI" id="CHEBI:29105"/>
        <label>2</label>
        <note>catalytic</note>
    </ligand>
</feature>
<sequence length="350" mass="39942">MEQILRHALGLFQEYYQIPGQGELNKITLNKMREPRCGLPDLSDQTDRSRNNIWSKKHLTWNFHLADEETMIVTQAAFNLWAGNSSLSFKRVSQNPDTLLSYREGLHTNIDKRITNMCPSPLDGSGGVLAHPSFPNGDKDYVTEVHIDRTESWHVHISRNPPRTHSLLYVIAHEIGHTLGLHHSEHQDTIMFAMTPGEIKFPIRLSLDDILHIRYLYGANYHGSTTTTPPTTTTVATTTTKYINHDPYKLIQRLSFNDFGLPPTARVNTAINTNKGRSFIVYDHIVGEIDDYSTRIMSHRSIDEIFPGIPTGLTTAFRYTDGNLYFVKNHFYYKFNDFTGLVTATGKFDL</sequence>
<dbReference type="InterPro" id="IPR036375">
    <property type="entry name" value="Hemopexin-like_dom_sf"/>
</dbReference>
<dbReference type="SMART" id="SM00235">
    <property type="entry name" value="ZnMc"/>
    <property type="match status" value="1"/>
</dbReference>
<dbReference type="InterPro" id="IPR021158">
    <property type="entry name" value="Pept_M10A_Zn_BS"/>
</dbReference>
<evidence type="ECO:0000256" key="6">
    <source>
        <dbReference type="ARBA" id="ARBA00022833"/>
    </source>
</evidence>
<keyword evidence="3 10" id="KW-0479">Metal-binding</keyword>
<dbReference type="Proteomes" id="UP000515204">
    <property type="component" value="Unplaced"/>
</dbReference>
<dbReference type="PIRSF" id="PIRSF001191">
    <property type="entry name" value="Peptidase_M10A_matrix"/>
    <property type="match status" value="1"/>
</dbReference>